<dbReference type="RefSeq" id="XP_008716687.1">
    <property type="nucleotide sequence ID" value="XM_008718465.1"/>
</dbReference>
<evidence type="ECO:0000256" key="9">
    <source>
        <dbReference type="SAM" id="SignalP"/>
    </source>
</evidence>
<evidence type="ECO:0000256" key="3">
    <source>
        <dbReference type="ARBA" id="ARBA00007396"/>
    </source>
</evidence>
<dbReference type="InterPro" id="IPR005193">
    <property type="entry name" value="GH62_arabinosidase"/>
</dbReference>
<evidence type="ECO:0000313" key="10">
    <source>
        <dbReference type="EMBL" id="ETN42178.1"/>
    </source>
</evidence>
<dbReference type="GO" id="GO:0046373">
    <property type="term" value="P:L-arabinose metabolic process"/>
    <property type="evidence" value="ECO:0007669"/>
    <property type="project" value="UniProtKB-UniRule"/>
</dbReference>
<proteinExistence type="inferred from homology"/>
<evidence type="ECO:0000256" key="4">
    <source>
        <dbReference type="ARBA" id="ARBA00022525"/>
    </source>
</evidence>
<evidence type="ECO:0000256" key="6">
    <source>
        <dbReference type="ARBA" id="ARBA00022801"/>
    </source>
</evidence>
<comment type="similarity">
    <text evidence="3 8">Belongs to the glycosyl hydrolase 62 family.</text>
</comment>
<comment type="function">
    <text evidence="8">Alpha-L-arabinofuranosidase involved in the hydrolysis of xylan, a major structural heterogeneous polysaccharide found in plant biomass representing the second most abundant polysaccharide in the biosphere, after cellulose.</text>
</comment>
<evidence type="ECO:0000256" key="7">
    <source>
        <dbReference type="ARBA" id="ARBA00023295"/>
    </source>
</evidence>
<dbReference type="GO" id="GO:0005576">
    <property type="term" value="C:extracellular region"/>
    <property type="evidence" value="ECO:0007669"/>
    <property type="project" value="UniProtKB-SubCell"/>
</dbReference>
<dbReference type="EMBL" id="KB822719">
    <property type="protein sequence ID" value="ETN42178.1"/>
    <property type="molecule type" value="Genomic_DNA"/>
</dbReference>
<evidence type="ECO:0000256" key="1">
    <source>
        <dbReference type="ARBA" id="ARBA00001462"/>
    </source>
</evidence>
<dbReference type="GO" id="GO:0046556">
    <property type="term" value="F:alpha-L-arabinofuranosidase activity"/>
    <property type="evidence" value="ECO:0007669"/>
    <property type="project" value="UniProtKB-UniRule"/>
</dbReference>
<dbReference type="AlphaFoldDB" id="W2S2A2"/>
<dbReference type="EC" id="3.2.1.55" evidence="8"/>
<gene>
    <name evidence="10" type="ORF">HMPREF1541_04119</name>
</gene>
<dbReference type="Gene3D" id="2.115.10.20">
    <property type="entry name" value="Glycosyl hydrolase domain, family 43"/>
    <property type="match status" value="1"/>
</dbReference>
<name>W2S2A2_CYPE1</name>
<dbReference type="InterPro" id="IPR023296">
    <property type="entry name" value="Glyco_hydro_beta-prop_sf"/>
</dbReference>
<keyword evidence="4 8" id="KW-0964">Secreted</keyword>
<dbReference type="Pfam" id="PF03664">
    <property type="entry name" value="Glyco_hydro_62"/>
    <property type="match status" value="1"/>
</dbReference>
<organism evidence="10 11">
    <name type="scientific">Cyphellophora europaea (strain CBS 101466)</name>
    <name type="common">Phialophora europaea</name>
    <dbReference type="NCBI Taxonomy" id="1220924"/>
    <lineage>
        <taxon>Eukaryota</taxon>
        <taxon>Fungi</taxon>
        <taxon>Dikarya</taxon>
        <taxon>Ascomycota</taxon>
        <taxon>Pezizomycotina</taxon>
        <taxon>Eurotiomycetes</taxon>
        <taxon>Chaetothyriomycetidae</taxon>
        <taxon>Chaetothyriales</taxon>
        <taxon>Cyphellophoraceae</taxon>
        <taxon>Cyphellophora</taxon>
    </lineage>
</organism>
<keyword evidence="11" id="KW-1185">Reference proteome</keyword>
<dbReference type="Proteomes" id="UP000030752">
    <property type="component" value="Unassembled WGS sequence"/>
</dbReference>
<dbReference type="GeneID" id="19971458"/>
<reference evidence="10 11" key="1">
    <citation type="submission" date="2013-03" db="EMBL/GenBank/DDBJ databases">
        <title>The Genome Sequence of Phialophora europaea CBS 101466.</title>
        <authorList>
            <consortium name="The Broad Institute Genomics Platform"/>
            <person name="Cuomo C."/>
            <person name="de Hoog S."/>
            <person name="Gorbushina A."/>
            <person name="Walker B."/>
            <person name="Young S.K."/>
            <person name="Zeng Q."/>
            <person name="Gargeya S."/>
            <person name="Fitzgerald M."/>
            <person name="Haas B."/>
            <person name="Abouelleil A."/>
            <person name="Allen A.W."/>
            <person name="Alvarado L."/>
            <person name="Arachchi H.M."/>
            <person name="Berlin A.M."/>
            <person name="Chapman S.B."/>
            <person name="Gainer-Dewar J."/>
            <person name="Goldberg J."/>
            <person name="Griggs A."/>
            <person name="Gujja S."/>
            <person name="Hansen M."/>
            <person name="Howarth C."/>
            <person name="Imamovic A."/>
            <person name="Ireland A."/>
            <person name="Larimer J."/>
            <person name="McCowan C."/>
            <person name="Murphy C."/>
            <person name="Pearson M."/>
            <person name="Poon T.W."/>
            <person name="Priest M."/>
            <person name="Roberts A."/>
            <person name="Saif S."/>
            <person name="Shea T."/>
            <person name="Sisk P."/>
            <person name="Sykes S."/>
            <person name="Wortman J."/>
            <person name="Nusbaum C."/>
            <person name="Birren B."/>
        </authorList>
    </citation>
    <scope>NUCLEOTIDE SEQUENCE [LARGE SCALE GENOMIC DNA]</scope>
    <source>
        <strain evidence="10 11">CBS 101466</strain>
    </source>
</reference>
<sequence length="351" mass="38512">MWSIFKFLFVAVGVAALPLEPASEVSDASALSERQSSALPNSFQWSSSGVLVSPKNDGKSVKNIKDPSIVYYNGQYHVFASIYTTGYNLVYFSFSDFNQASSATFHYLDQTKIGSGYRAAPQVFYFAPQKLWYLVYQNGNAAYSINSDISNPNGWSAPKNFFSGTPSIIQQNIGNGNWVDMWLICDSANCHLFSSDDNGHLYRSQTSLNNFPNGFGNTVIALQDSNPYALFEASNVYNVGNGKYLLLVEAIGSRGRYFRSWTSNSLSGIWTPLAASESNPFAGAANVKFSGTPWTTSISHGEAVRTNVDQTLTISPCKLRYFYQGLDPNAGGDYNSLPYRLGLLTQTNSAC</sequence>
<dbReference type="InParanoid" id="W2S2A2"/>
<accession>W2S2A2</accession>
<dbReference type="SUPFAM" id="SSF75005">
    <property type="entry name" value="Arabinanase/levansucrase/invertase"/>
    <property type="match status" value="1"/>
</dbReference>
<dbReference type="CDD" id="cd08987">
    <property type="entry name" value="GH62"/>
    <property type="match status" value="1"/>
</dbReference>
<dbReference type="PANTHER" id="PTHR40631">
    <property type="entry name" value="ALPHA-L-ARABINOFURANOSIDASE AXHA-2-RELATED"/>
    <property type="match status" value="1"/>
</dbReference>
<dbReference type="OrthoDB" id="3156236at2759"/>
<feature type="signal peptide" evidence="9">
    <location>
        <begin position="1"/>
        <end position="16"/>
    </location>
</feature>
<feature type="chain" id="PRO_5004824238" description="Alpha-L-arabinofuranosidase" evidence="9">
    <location>
        <begin position="17"/>
        <end position="351"/>
    </location>
</feature>
<dbReference type="eggNOG" id="ENOG502QR18">
    <property type="taxonomic scope" value="Eukaryota"/>
</dbReference>
<protein>
    <recommendedName>
        <fullName evidence="8">Alpha-L-arabinofuranosidase</fullName>
        <ecNumber evidence="8">3.2.1.55</ecNumber>
    </recommendedName>
</protein>
<keyword evidence="5 8" id="KW-0732">Signal</keyword>
<dbReference type="GO" id="GO:0045493">
    <property type="term" value="P:xylan catabolic process"/>
    <property type="evidence" value="ECO:0007669"/>
    <property type="project" value="UniProtKB-UniRule"/>
</dbReference>
<evidence type="ECO:0000313" key="11">
    <source>
        <dbReference type="Proteomes" id="UP000030752"/>
    </source>
</evidence>
<comment type="subcellular location">
    <subcellularLocation>
        <location evidence="2 8">Secreted</location>
    </subcellularLocation>
</comment>
<dbReference type="STRING" id="1220924.W2S2A2"/>
<comment type="catalytic activity">
    <reaction evidence="1 8">
        <text>Hydrolysis of terminal non-reducing alpha-L-arabinofuranoside residues in alpha-L-arabinosides.</text>
        <dbReference type="EC" id="3.2.1.55"/>
    </reaction>
</comment>
<keyword evidence="6 8" id="KW-0378">Hydrolase</keyword>
<evidence type="ECO:0000256" key="8">
    <source>
        <dbReference type="RuleBase" id="RU368117"/>
    </source>
</evidence>
<evidence type="ECO:0000256" key="5">
    <source>
        <dbReference type="ARBA" id="ARBA00022729"/>
    </source>
</evidence>
<keyword evidence="7 8" id="KW-0326">Glycosidase</keyword>
<dbReference type="VEuPathDB" id="FungiDB:HMPREF1541_04119"/>
<dbReference type="PANTHER" id="PTHR40631:SF2">
    <property type="entry name" value="ALPHA-L-ARABINOFURANOSIDASE"/>
    <property type="match status" value="1"/>
</dbReference>
<dbReference type="HOGENOM" id="CLU_041805_0_1_1"/>
<evidence type="ECO:0000256" key="2">
    <source>
        <dbReference type="ARBA" id="ARBA00004613"/>
    </source>
</evidence>